<dbReference type="EMBL" id="CAFBMC010000038">
    <property type="protein sequence ID" value="CAB4898984.1"/>
    <property type="molecule type" value="Genomic_DNA"/>
</dbReference>
<protein>
    <submittedName>
        <fullName evidence="1">Unannotated protein</fullName>
    </submittedName>
</protein>
<gene>
    <name evidence="1" type="ORF">UFOPK3495_00857</name>
</gene>
<accession>A0A6J7FXU9</accession>
<name>A0A6J7FXU9_9ZZZZ</name>
<organism evidence="1">
    <name type="scientific">freshwater metagenome</name>
    <dbReference type="NCBI Taxonomy" id="449393"/>
    <lineage>
        <taxon>unclassified sequences</taxon>
        <taxon>metagenomes</taxon>
        <taxon>ecological metagenomes</taxon>
    </lineage>
</organism>
<reference evidence="1" key="1">
    <citation type="submission" date="2020-05" db="EMBL/GenBank/DDBJ databases">
        <authorList>
            <person name="Chiriac C."/>
            <person name="Salcher M."/>
            <person name="Ghai R."/>
            <person name="Kavagutti S V."/>
        </authorList>
    </citation>
    <scope>NUCLEOTIDE SEQUENCE</scope>
</reference>
<sequence length="71" mass="7350">MVVGDTPSSAGQFTGAGVTFGPGVGAAVAMLVPSASITEIPRPPTSADFFALGLRREAIFRFLSYQSSSWI</sequence>
<proteinExistence type="predicted"/>
<evidence type="ECO:0000313" key="1">
    <source>
        <dbReference type="EMBL" id="CAB4898984.1"/>
    </source>
</evidence>
<dbReference type="AlphaFoldDB" id="A0A6J7FXU9"/>